<protein>
    <submittedName>
        <fullName evidence="10">Cation efflux protein/ zinc transporter, putative</fullName>
    </submittedName>
</protein>
<keyword evidence="6 8" id="KW-0472">Membrane</keyword>
<evidence type="ECO:0000256" key="8">
    <source>
        <dbReference type="SAM" id="Phobius"/>
    </source>
</evidence>
<evidence type="ECO:0000259" key="9">
    <source>
        <dbReference type="Pfam" id="PF01545"/>
    </source>
</evidence>
<proteinExistence type="inferred from homology"/>
<dbReference type="GO" id="GO:0006882">
    <property type="term" value="P:intracellular zinc ion homeostasis"/>
    <property type="evidence" value="ECO:0007669"/>
    <property type="project" value="TreeGrafter"/>
</dbReference>
<dbReference type="InterPro" id="IPR002524">
    <property type="entry name" value="Cation_efflux"/>
</dbReference>
<evidence type="ECO:0000313" key="10">
    <source>
        <dbReference type="EMBL" id="ELP87229.1"/>
    </source>
</evidence>
<dbReference type="GO" id="GO:0016020">
    <property type="term" value="C:membrane"/>
    <property type="evidence" value="ECO:0007669"/>
    <property type="project" value="UniProtKB-SubCell"/>
</dbReference>
<accession>A0A0A1U026</accession>
<keyword evidence="3 8" id="KW-0812">Transmembrane</keyword>
<dbReference type="Proteomes" id="UP000014680">
    <property type="component" value="Unassembled WGS sequence"/>
</dbReference>
<keyword evidence="11" id="KW-1185">Reference proteome</keyword>
<comment type="subcellular location">
    <subcellularLocation>
        <location evidence="1">Membrane</location>
        <topology evidence="1">Multi-pass membrane protein</topology>
    </subcellularLocation>
</comment>
<feature type="transmembrane region" description="Helical" evidence="8">
    <location>
        <begin position="392"/>
        <end position="419"/>
    </location>
</feature>
<dbReference type="OMA" id="THDASQM"/>
<name>A0A0A1U026_ENTIV</name>
<feature type="transmembrane region" description="Helical" evidence="8">
    <location>
        <begin position="128"/>
        <end position="150"/>
    </location>
</feature>
<dbReference type="EMBL" id="KB206860">
    <property type="protein sequence ID" value="ELP87229.1"/>
    <property type="molecule type" value="Genomic_DNA"/>
</dbReference>
<evidence type="ECO:0000256" key="2">
    <source>
        <dbReference type="ARBA" id="ARBA00008873"/>
    </source>
</evidence>
<dbReference type="GeneID" id="14886378"/>
<keyword evidence="5 8" id="KW-1133">Transmembrane helix</keyword>
<evidence type="ECO:0000256" key="6">
    <source>
        <dbReference type="ARBA" id="ARBA00023136"/>
    </source>
</evidence>
<evidence type="ECO:0000256" key="5">
    <source>
        <dbReference type="ARBA" id="ARBA00022989"/>
    </source>
</evidence>
<dbReference type="RefSeq" id="XP_004254000.1">
    <property type="nucleotide sequence ID" value="XM_004253952.1"/>
</dbReference>
<dbReference type="Gene3D" id="1.20.1510.10">
    <property type="entry name" value="Cation efflux protein transmembrane domain"/>
    <property type="match status" value="2"/>
</dbReference>
<feature type="compositionally biased region" description="Polar residues" evidence="7">
    <location>
        <begin position="319"/>
        <end position="330"/>
    </location>
</feature>
<feature type="transmembrane region" description="Helical" evidence="8">
    <location>
        <begin position="162"/>
        <end position="186"/>
    </location>
</feature>
<feature type="domain" description="Cation efflux protein transmembrane" evidence="9">
    <location>
        <begin position="64"/>
        <end position="188"/>
    </location>
</feature>
<feature type="transmembrane region" description="Helical" evidence="8">
    <location>
        <begin position="353"/>
        <end position="380"/>
    </location>
</feature>
<feature type="region of interest" description="Disordered" evidence="7">
    <location>
        <begin position="266"/>
        <end position="330"/>
    </location>
</feature>
<dbReference type="Pfam" id="PF01545">
    <property type="entry name" value="Cation_efflux"/>
    <property type="match status" value="2"/>
</dbReference>
<dbReference type="InterPro" id="IPR058533">
    <property type="entry name" value="Cation_efflux_TM"/>
</dbReference>
<feature type="transmembrane region" description="Helical" evidence="8">
    <location>
        <begin position="98"/>
        <end position="116"/>
    </location>
</feature>
<keyword evidence="4" id="KW-0862">Zinc</keyword>
<comment type="similarity">
    <text evidence="2">Belongs to the cation diffusion facilitator (CDF) transporter (TC 2.A.4) family. SLC30A subfamily.</text>
</comment>
<dbReference type="InterPro" id="IPR027469">
    <property type="entry name" value="Cation_efflux_TMD_sf"/>
</dbReference>
<evidence type="ECO:0000256" key="1">
    <source>
        <dbReference type="ARBA" id="ARBA00004141"/>
    </source>
</evidence>
<feature type="compositionally biased region" description="Polar residues" evidence="7">
    <location>
        <begin position="266"/>
        <end position="284"/>
    </location>
</feature>
<gene>
    <name evidence="10" type="ORF">EIN_094160</name>
</gene>
<sequence length="507" mass="57042">MEDGEVSVDLKQKVSPSIKPFEVLKTATVFADKHVAPPIMREQEFFFKKEKWYRDISIYKLSFVLVINFVYFGVELAMGLYLKSLSLTTDAFSMLSDVISQVIGIFVAFIVKNAFTENFTYGFARAEVVGAFINSVFQISIGFSLVIQSVEKFFDLEEVGNPIVLLIVAGVGLLVNVVGMVVLGNYSFCINNFNKRHNTTKETNTKINENLNKKENNTKEVQITIPNTKVLAQAKIDVDESESEEEDDKVQFDANFRDISANLNSLSKSPNISASPRNAPQTPNFIRKGKPSRFAPPNQNESEDVDKQTNKLSPEPIPNTENPISKSRTQIPPLQITQDIHPPHKKKKRNMNIAGVFIHVFGDFMGSVSTMGVALIVYFFDDPKKQYADPAFSLLVSLMMIVTGVPLLYSCVCIVMQMVPKKIKISDLRKEVLDIEEVIAVHDFHLWQLNNKIYCSTIKVLMSDNADGNACRDKVKRIMRKSGIALTNVECTFSVKRLDSARLKYSE</sequence>
<evidence type="ECO:0000256" key="3">
    <source>
        <dbReference type="ARBA" id="ARBA00022692"/>
    </source>
</evidence>
<dbReference type="KEGG" id="eiv:EIN_094160"/>
<dbReference type="VEuPathDB" id="AmoebaDB:EIN_094160"/>
<evidence type="ECO:0000313" key="11">
    <source>
        <dbReference type="Proteomes" id="UP000014680"/>
    </source>
</evidence>
<dbReference type="AlphaFoldDB" id="A0A0A1U026"/>
<dbReference type="PANTHER" id="PTHR45820">
    <property type="entry name" value="FI23527P1"/>
    <property type="match status" value="1"/>
</dbReference>
<organism evidence="10 11">
    <name type="scientific">Entamoeba invadens IP1</name>
    <dbReference type="NCBI Taxonomy" id="370355"/>
    <lineage>
        <taxon>Eukaryota</taxon>
        <taxon>Amoebozoa</taxon>
        <taxon>Evosea</taxon>
        <taxon>Archamoebae</taxon>
        <taxon>Mastigamoebida</taxon>
        <taxon>Entamoebidae</taxon>
        <taxon>Entamoeba</taxon>
    </lineage>
</organism>
<feature type="transmembrane region" description="Helical" evidence="8">
    <location>
        <begin position="58"/>
        <end position="78"/>
    </location>
</feature>
<reference evidence="10 11" key="1">
    <citation type="submission" date="2012-10" db="EMBL/GenBank/DDBJ databases">
        <authorList>
            <person name="Zafar N."/>
            <person name="Inman J."/>
            <person name="Hall N."/>
            <person name="Lorenzi H."/>
            <person name="Caler E."/>
        </authorList>
    </citation>
    <scope>NUCLEOTIDE SEQUENCE [LARGE SCALE GENOMIC DNA]</scope>
    <source>
        <strain evidence="10 11">IP1</strain>
    </source>
</reference>
<evidence type="ECO:0000256" key="7">
    <source>
        <dbReference type="SAM" id="MobiDB-lite"/>
    </source>
</evidence>
<dbReference type="SUPFAM" id="SSF161111">
    <property type="entry name" value="Cation efflux protein transmembrane domain-like"/>
    <property type="match status" value="1"/>
</dbReference>
<dbReference type="GO" id="GO:0005385">
    <property type="term" value="F:zinc ion transmembrane transporter activity"/>
    <property type="evidence" value="ECO:0007669"/>
    <property type="project" value="TreeGrafter"/>
</dbReference>
<feature type="domain" description="Cation efflux protein transmembrane" evidence="9">
    <location>
        <begin position="346"/>
        <end position="412"/>
    </location>
</feature>
<dbReference type="NCBIfam" id="TIGR01297">
    <property type="entry name" value="CDF"/>
    <property type="match status" value="1"/>
</dbReference>
<evidence type="ECO:0000256" key="4">
    <source>
        <dbReference type="ARBA" id="ARBA00022833"/>
    </source>
</evidence>
<dbReference type="OrthoDB" id="29444at2759"/>
<dbReference type="PANTHER" id="PTHR45820:SF4">
    <property type="entry name" value="ZINC TRANSPORTER 63C, ISOFORM F"/>
    <property type="match status" value="1"/>
</dbReference>